<dbReference type="AlphaFoldDB" id="A0A1W6MWG3"/>
<proteinExistence type="predicted"/>
<organism evidence="3 4">
    <name type="scientific">Methylocystis bryophila</name>
    <dbReference type="NCBI Taxonomy" id="655015"/>
    <lineage>
        <taxon>Bacteria</taxon>
        <taxon>Pseudomonadati</taxon>
        <taxon>Pseudomonadota</taxon>
        <taxon>Alphaproteobacteria</taxon>
        <taxon>Hyphomicrobiales</taxon>
        <taxon>Methylocystaceae</taxon>
        <taxon>Methylocystis</taxon>
    </lineage>
</organism>
<keyword evidence="4" id="KW-1185">Reference proteome</keyword>
<keyword evidence="2" id="KW-1133">Transmembrane helix</keyword>
<evidence type="ECO:0000256" key="2">
    <source>
        <dbReference type="SAM" id="Phobius"/>
    </source>
</evidence>
<feature type="transmembrane region" description="Helical" evidence="2">
    <location>
        <begin position="46"/>
        <end position="67"/>
    </location>
</feature>
<evidence type="ECO:0000256" key="1">
    <source>
        <dbReference type="SAM" id="MobiDB-lite"/>
    </source>
</evidence>
<accession>A0A1W6MWG3</accession>
<keyword evidence="2" id="KW-0472">Membrane</keyword>
<evidence type="ECO:0000313" key="3">
    <source>
        <dbReference type="EMBL" id="ARN81934.1"/>
    </source>
</evidence>
<reference evidence="3 4" key="1">
    <citation type="submission" date="2017-02" db="EMBL/GenBank/DDBJ databases">
        <authorList>
            <person name="Peterson S.W."/>
        </authorList>
    </citation>
    <scope>NUCLEOTIDE SEQUENCE [LARGE SCALE GENOMIC DNA]</scope>
    <source>
        <strain evidence="3 4">S285</strain>
    </source>
</reference>
<feature type="region of interest" description="Disordered" evidence="1">
    <location>
        <begin position="126"/>
        <end position="153"/>
    </location>
</feature>
<evidence type="ECO:0000313" key="4">
    <source>
        <dbReference type="Proteomes" id="UP000193978"/>
    </source>
</evidence>
<gene>
    <name evidence="3" type="ORF">B1812_13510</name>
</gene>
<protein>
    <submittedName>
        <fullName evidence="3">Uncharacterized protein</fullName>
    </submittedName>
</protein>
<feature type="transmembrane region" description="Helical" evidence="2">
    <location>
        <begin position="12"/>
        <end position="34"/>
    </location>
</feature>
<dbReference type="RefSeq" id="WP_085772049.1">
    <property type="nucleotide sequence ID" value="NZ_AP027149.1"/>
</dbReference>
<sequence length="324" mass="35703">MKRGSFTTNLGVGLFWIFFALSIFSLFLFQYVFVTCGVFHCSEPEWVLPAGMGLSGFIGFQLVGLVLKRLLTGSFRSPNRLVTTTLLVTTLVLGTAAGAYFNRERPGPSEGSIDCANPELAAGHKECQASGKDDVQPPAISQADGATHPSDAPNSPCDYATVFLVDENDADVKVTDIRQCYKILGEGEFGDPNNHQCLTYRSANEMAKSKQSAKKKYIVSGSTVITISYKEKTYSIETSASLGPNEVSHSTYYSDMSGYVPVFDDVRLTDYKQVCNFDGEYDCSHAPFYFHLDDSSNPFGAKRQWKSLSSILHKRFRPKRCAGK</sequence>
<keyword evidence="2" id="KW-0812">Transmembrane</keyword>
<dbReference type="KEGG" id="mbry:B1812_13510"/>
<dbReference type="EMBL" id="CP019948">
    <property type="protein sequence ID" value="ARN81934.1"/>
    <property type="molecule type" value="Genomic_DNA"/>
</dbReference>
<feature type="compositionally biased region" description="Basic and acidic residues" evidence="1">
    <location>
        <begin position="126"/>
        <end position="135"/>
    </location>
</feature>
<name>A0A1W6MWG3_9HYPH</name>
<feature type="transmembrane region" description="Helical" evidence="2">
    <location>
        <begin position="79"/>
        <end position="101"/>
    </location>
</feature>
<dbReference type="Proteomes" id="UP000193978">
    <property type="component" value="Chromosome"/>
</dbReference>